<dbReference type="InterPro" id="IPR025261">
    <property type="entry name" value="Atos-like_cons_dom"/>
</dbReference>
<dbReference type="EMBL" id="JADCNL010000003">
    <property type="protein sequence ID" value="KAG0488175.1"/>
    <property type="molecule type" value="Genomic_DNA"/>
</dbReference>
<evidence type="ECO:0000313" key="3">
    <source>
        <dbReference type="Proteomes" id="UP000636800"/>
    </source>
</evidence>
<gene>
    <name evidence="2" type="ORF">HPP92_006986</name>
</gene>
<dbReference type="AlphaFoldDB" id="A0A835RHC1"/>
<accession>A0A835RHC1</accession>
<dbReference type="Proteomes" id="UP000636800">
    <property type="component" value="Chromosome 3"/>
</dbReference>
<dbReference type="InterPro" id="IPR051506">
    <property type="entry name" value="ATOS_Transcription_Regulators"/>
</dbReference>
<feature type="domain" description="Atos-like conserved" evidence="1">
    <location>
        <begin position="281"/>
        <end position="340"/>
    </location>
</feature>
<evidence type="ECO:0000313" key="2">
    <source>
        <dbReference type="EMBL" id="KAG0488175.1"/>
    </source>
</evidence>
<keyword evidence="3" id="KW-1185">Reference proteome</keyword>
<evidence type="ECO:0000259" key="1">
    <source>
        <dbReference type="SMART" id="SM01177"/>
    </source>
</evidence>
<comment type="caution">
    <text evidence="2">The sequence shown here is derived from an EMBL/GenBank/DDBJ whole genome shotgun (WGS) entry which is preliminary data.</text>
</comment>
<dbReference type="SMART" id="SM01177">
    <property type="entry name" value="DUF4210"/>
    <property type="match status" value="1"/>
</dbReference>
<organism evidence="2 3">
    <name type="scientific">Vanilla planifolia</name>
    <name type="common">Vanilla</name>
    <dbReference type="NCBI Taxonomy" id="51239"/>
    <lineage>
        <taxon>Eukaryota</taxon>
        <taxon>Viridiplantae</taxon>
        <taxon>Streptophyta</taxon>
        <taxon>Embryophyta</taxon>
        <taxon>Tracheophyta</taxon>
        <taxon>Spermatophyta</taxon>
        <taxon>Magnoliopsida</taxon>
        <taxon>Liliopsida</taxon>
        <taxon>Asparagales</taxon>
        <taxon>Orchidaceae</taxon>
        <taxon>Vanilloideae</taxon>
        <taxon>Vanilleae</taxon>
        <taxon>Vanilla</taxon>
    </lineage>
</organism>
<protein>
    <recommendedName>
        <fullName evidence="1">Atos-like conserved domain-containing protein</fullName>
    </recommendedName>
</protein>
<sequence>MRIVGFESGHQASTIGEEKVVSDRDHFGGSFGNIADSNVPQVRKRLLSPPNGMLRKHFHGELVDLSGGGIDSFSSSVYASQECKKANIENICVSEALACPLSPGLQNFVFENNRFCSGLMTDGPLLDNKELYSFFNLSTAPGVDLQNGMKCARASSKSFFFSNLVNSPPLSLSPLGPKWSERGNISGASRSICEEIENELLNLKGLEASIDGRVANYQLSSESNFRKKNTFGNGNVLPDESDFSTPVGSLAGRNLEGPDSATINCNKTVRNLNVLPVRRSLVGSFEESLLSGRFSSGKVNQRIGGFLAVLNVTGGSFSPQTQKVPFSVTSVDGDSLLLYYASIDIARNSPSSNCNNPKLKRSLSNDDSQSVKSRLRIPMKGRIQLVLSNPERTPVHTFFCNYDLSDMPQGTKLHTEYHFPADPKYFDLSN</sequence>
<dbReference type="PANTHER" id="PTHR13199">
    <property type="entry name" value="GH03947P"/>
    <property type="match status" value="1"/>
</dbReference>
<dbReference type="PANTHER" id="PTHR13199:SF11">
    <property type="entry name" value="PROTEIN ATOSSA"/>
    <property type="match status" value="1"/>
</dbReference>
<dbReference type="OrthoDB" id="343875at2759"/>
<reference evidence="2 3" key="1">
    <citation type="journal article" date="2020" name="Nat. Food">
        <title>A phased Vanilla planifolia genome enables genetic improvement of flavour and production.</title>
        <authorList>
            <person name="Hasing T."/>
            <person name="Tang H."/>
            <person name="Brym M."/>
            <person name="Khazi F."/>
            <person name="Huang T."/>
            <person name="Chambers A.H."/>
        </authorList>
    </citation>
    <scope>NUCLEOTIDE SEQUENCE [LARGE SCALE GENOMIC DNA]</scope>
    <source>
        <tissue evidence="2">Leaf</tissue>
    </source>
</reference>
<name>A0A835RHC1_VANPL</name>
<proteinExistence type="predicted"/>